<dbReference type="RefSeq" id="WP_129229959.1">
    <property type="nucleotide sequence ID" value="NZ_QYBB01000085.1"/>
</dbReference>
<dbReference type="Proteomes" id="UP000290759">
    <property type="component" value="Unassembled WGS sequence"/>
</dbReference>
<organism evidence="2 3">
    <name type="scientific">Lichenibacterium minor</name>
    <dbReference type="NCBI Taxonomy" id="2316528"/>
    <lineage>
        <taxon>Bacteria</taxon>
        <taxon>Pseudomonadati</taxon>
        <taxon>Pseudomonadota</taxon>
        <taxon>Alphaproteobacteria</taxon>
        <taxon>Hyphomicrobiales</taxon>
        <taxon>Lichenihabitantaceae</taxon>
        <taxon>Lichenibacterium</taxon>
    </lineage>
</organism>
<name>A0A4Q2U297_9HYPH</name>
<evidence type="ECO:0000313" key="3">
    <source>
        <dbReference type="Proteomes" id="UP000290759"/>
    </source>
</evidence>
<dbReference type="SUPFAM" id="SSF55464">
    <property type="entry name" value="Origin of replication-binding domain, RBD-like"/>
    <property type="match status" value="1"/>
</dbReference>
<dbReference type="EMBL" id="QYBB01000085">
    <property type="protein sequence ID" value="RYC28957.1"/>
    <property type="molecule type" value="Genomic_DNA"/>
</dbReference>
<evidence type="ECO:0000259" key="1">
    <source>
        <dbReference type="Pfam" id="PF08751"/>
    </source>
</evidence>
<evidence type="ECO:0000313" key="2">
    <source>
        <dbReference type="EMBL" id="RYC28957.1"/>
    </source>
</evidence>
<proteinExistence type="predicted"/>
<dbReference type="Pfam" id="PF08751">
    <property type="entry name" value="TrwC"/>
    <property type="match status" value="1"/>
</dbReference>
<dbReference type="InterPro" id="IPR014862">
    <property type="entry name" value="TrwC"/>
</dbReference>
<gene>
    <name evidence="2" type="ORF">D3273_26505</name>
</gene>
<sequence length="933" mass="102374">MLTFRKGLSQGPAAARRMADHLAQRTLPVDVARRQVVLAGVPFAAPDGTTLAVLRADLDPVIARRLGTEARGGLGSEAMTRILMGRRADGLPFESIKGNRKVAFIDMCLSAEKGVSLLWAFSGDAAKSTIAACQRDAVTRTMAVVEAVIARSRRGKGGRDGSEPGTMSWFTYEQYTARKVLLPSADGTTEQASDPQCHTHVIVPNVVWTQSGRVTALDLQHMSGRVHEFGALFAAFLAENLREWGVETVLDRATGSPRLHSVPASIREEFSSRSSDGERKAREFIAQAGERFEELARIRRIGLIKSGVQKFYQGDRVDGLADLEAWEKRAARHDWVSNGIFGLGKRALRRDREQRLTAAADLAIALIEPDLQERTVIEAGRVRTAAARALIEVGIEASTDVEAVITHLATRPIRQDGSHRTLRAIDGVNARGFAVRRYTAELSIEEKVELETWLRSTGLASAIWRMSHAPSLDHRNMERQGVAPSALRHPPVHWRSVLREVSQRIPNSDSEPIHISIGGASLEAQLGEASIRTHHFATADTCLNDVATFDALSEGSIIFVERISDVSPRDLLRFLRSQSRKKYQIAVDGYHENVHVQHPTRDEGVRAANVASQGDNLAQMRAQNRVHFTEGDRADLIEAVAHLCFIEQNRTGNIPRVTAPNILFARQLAEVLQSERRQTSPETPCYALETIDLDGIPSDILCAVGDPLRLQSRVNAKRSDGRRGLFGVAGSKITILSIDSVGLHARNGGGDHGIISWDTIRDPTSSRLRLSQGLVDIAGQQGRNEAGSRIVVATDPSNENYPAALHNVSQQLTVNTLLVVPAQSVRHRLAKRCIEPSVIFTEEDIWNQFTLDMNGIQQTPGQAAFDMALATRQSAARALRSASLDSELRALVHSQRLPPRLRFGLQRAVRARDHRNLERSGIDSVGSMPAISA</sequence>
<keyword evidence="3" id="KW-1185">Reference proteome</keyword>
<dbReference type="OrthoDB" id="1826980at2"/>
<reference evidence="2 3" key="1">
    <citation type="submission" date="2018-12" db="EMBL/GenBank/DDBJ databases">
        <authorList>
            <person name="Grouzdev D.S."/>
            <person name="Krutkina M.S."/>
        </authorList>
    </citation>
    <scope>NUCLEOTIDE SEQUENCE [LARGE SCALE GENOMIC DNA]</scope>
    <source>
        <strain evidence="2 3">RmlP026</strain>
    </source>
</reference>
<dbReference type="AlphaFoldDB" id="A0A4Q2U297"/>
<feature type="domain" description="TrwC relaxase" evidence="1">
    <location>
        <begin position="63"/>
        <end position="291"/>
    </location>
</feature>
<accession>A0A4Q2U297</accession>
<reference evidence="2 3" key="2">
    <citation type="submission" date="2019-02" db="EMBL/GenBank/DDBJ databases">
        <title>'Lichenibacterium ramalinii' gen. nov. sp. nov., 'Lichenibacterium minor' gen. nov. sp. nov.</title>
        <authorList>
            <person name="Pankratov T."/>
        </authorList>
    </citation>
    <scope>NUCLEOTIDE SEQUENCE [LARGE SCALE GENOMIC DNA]</scope>
    <source>
        <strain evidence="2 3">RmlP026</strain>
    </source>
</reference>
<dbReference type="NCBIfam" id="NF041492">
    <property type="entry name" value="MobF"/>
    <property type="match status" value="1"/>
</dbReference>
<comment type="caution">
    <text evidence="2">The sequence shown here is derived from an EMBL/GenBank/DDBJ whole genome shotgun (WGS) entry which is preliminary data.</text>
</comment>
<protein>
    <recommendedName>
        <fullName evidence="1">TrwC relaxase domain-containing protein</fullName>
    </recommendedName>
</protein>